<dbReference type="EMBL" id="REFJ01000001">
    <property type="protein sequence ID" value="RMA82293.1"/>
    <property type="molecule type" value="Genomic_DNA"/>
</dbReference>
<evidence type="ECO:0000313" key="7">
    <source>
        <dbReference type="EMBL" id="RMA82293.1"/>
    </source>
</evidence>
<evidence type="ECO:0000256" key="2">
    <source>
        <dbReference type="ARBA" id="ARBA00023136"/>
    </source>
</evidence>
<evidence type="ECO:0000313" key="8">
    <source>
        <dbReference type="Proteomes" id="UP000267187"/>
    </source>
</evidence>
<proteinExistence type="inferred from homology"/>
<dbReference type="GO" id="GO:0009279">
    <property type="term" value="C:cell outer membrane"/>
    <property type="evidence" value="ECO:0007669"/>
    <property type="project" value="UniProtKB-SubCell"/>
</dbReference>
<organism evidence="7 8">
    <name type="scientific">Umboniibacter marinipuniceus</name>
    <dbReference type="NCBI Taxonomy" id="569599"/>
    <lineage>
        <taxon>Bacteria</taxon>
        <taxon>Pseudomonadati</taxon>
        <taxon>Pseudomonadota</taxon>
        <taxon>Gammaproteobacteria</taxon>
        <taxon>Cellvibrionales</taxon>
        <taxon>Cellvibrionaceae</taxon>
        <taxon>Umboniibacter</taxon>
    </lineage>
</organism>
<comment type="caution">
    <text evidence="7">The sequence shown here is derived from an EMBL/GenBank/DDBJ whole genome shotgun (WGS) entry which is preliminary data.</text>
</comment>
<dbReference type="AlphaFoldDB" id="A0A3M0AAV6"/>
<comment type="subcellular location">
    <subcellularLocation>
        <location evidence="1 4">Cell outer membrane</location>
    </subcellularLocation>
</comment>
<dbReference type="InterPro" id="IPR036942">
    <property type="entry name" value="Beta-barrel_TonB_sf"/>
</dbReference>
<dbReference type="Proteomes" id="UP000267187">
    <property type="component" value="Unassembled WGS sequence"/>
</dbReference>
<keyword evidence="2 4" id="KW-0472">Membrane</keyword>
<feature type="domain" description="TonB-dependent receptor-like beta-barrel" evidence="5">
    <location>
        <begin position="525"/>
        <end position="999"/>
    </location>
</feature>
<dbReference type="OrthoDB" id="8727862at2"/>
<dbReference type="InterPro" id="IPR010104">
    <property type="entry name" value="TonB_rcpt_bac"/>
</dbReference>
<dbReference type="RefSeq" id="WP_121875634.1">
    <property type="nucleotide sequence ID" value="NZ_REFJ01000001.1"/>
</dbReference>
<sequence length="1032" mass="113755">MNKFSARDEGTRPSFRQCALVTAIAAATPFLGSNVFAQEAEQPAVESEAVEEVLVTGSRATNRNRIEIKRNATSIVDGLSASDIGDLPALSIGEALESITGVSSHRENGGATEVSIRGLGPYLSATTFNGREATNGSGDRSVNFSQFPSELMNKIAVYKTQDASLIEGGVAGLIELETLKPLSYDEQRIQVDLKGNYNPDQQDIEDSMAGDWGHRATFSFVDQFNFEGMGDVGVSFGYQVSDISQPEQEVRSSSPSGSSIYACLNDPAATWEGYYYAGDSDCEDQRADAPYDPDGDGDFSESNQGYITKIDPATGKAYSDGLAYAFAPSSRGYRQNDTSDERDAVFLALQWQPNEDWDVNFDMQLSDRVQSEQRHDLNFANQKRSTENVTGPGLVTTSSGAILEWVGETAIESNSEVFSRSEDYKGFGLNIAHQLTDKLSVSVDYGFSETTREELQVSLRTQSDNQDIYNMDTAAGYRPLVHWDRYSGIPQYTITDFDVTDHTLFSDEYRARIDSDVDRTNTVEAFRADFDYEMEGDFFTGIEGGIRVSELSYLNLGGTRYTTPNLDDSSQAERDAIEAINQACAVDFPEDGFLSSERSGDLITTVDSSGNVVSSSNSWATFDTMCVTNMILDFHGEDFAYPDQQRVSPSTTDVTESTTSAYLMANFATEISNLPLRGNFGVRVVNTDVESVGYRTDYEIITDSSGFLSMQPVPGADLERVVAGDDYTEVLPSMNVVLDLTDDMLLRGGIFKGMSRPDPSDLNYNRGFRVNTATDITDPNDLITDVSASGNPATGPLTSWNFDASWEWYPNEDSMLSVGVYHKTFTGGFEQVSVAESFTVDGQTIESEVLLRDTVEETNGLSGVEVSASHRLSYLPSFLSGLGVKASYNYADSDFEFEDENYGDVSVRNLDGSYTQTKIGIVAPGNLPGFSEHVFSGQVYYQIADFDMSVIYKYRSEYFQPYTSNGNRLRYVGDVGVWEARASYDINDTFQVKIEAINLFNEPKQQYFYVSDNLGEVNSYGPRIFLGLRAKF</sequence>
<dbReference type="NCBIfam" id="TIGR01782">
    <property type="entry name" value="TonB-Xanth-Caul"/>
    <property type="match status" value="1"/>
</dbReference>
<feature type="domain" description="TonB-dependent receptor plug" evidence="6">
    <location>
        <begin position="69"/>
        <end position="171"/>
    </location>
</feature>
<dbReference type="InterPro" id="IPR037066">
    <property type="entry name" value="Plug_dom_sf"/>
</dbReference>
<keyword evidence="7" id="KW-0675">Receptor</keyword>
<dbReference type="SUPFAM" id="SSF56935">
    <property type="entry name" value="Porins"/>
    <property type="match status" value="1"/>
</dbReference>
<comment type="similarity">
    <text evidence="4">Belongs to the TonB-dependent receptor family.</text>
</comment>
<evidence type="ECO:0000256" key="4">
    <source>
        <dbReference type="RuleBase" id="RU003357"/>
    </source>
</evidence>
<name>A0A3M0AAV6_9GAMM</name>
<dbReference type="Gene3D" id="2.40.170.20">
    <property type="entry name" value="TonB-dependent receptor, beta-barrel domain"/>
    <property type="match status" value="1"/>
</dbReference>
<keyword evidence="3" id="KW-0998">Cell outer membrane</keyword>
<dbReference type="PANTHER" id="PTHR40980">
    <property type="entry name" value="PLUG DOMAIN-CONTAINING PROTEIN"/>
    <property type="match status" value="1"/>
</dbReference>
<accession>A0A3M0AAV6</accession>
<dbReference type="Pfam" id="PF00593">
    <property type="entry name" value="TonB_dep_Rec_b-barrel"/>
    <property type="match status" value="1"/>
</dbReference>
<reference evidence="7 8" key="1">
    <citation type="submission" date="2018-10" db="EMBL/GenBank/DDBJ databases">
        <title>Genomic Encyclopedia of Type Strains, Phase IV (KMG-IV): sequencing the most valuable type-strain genomes for metagenomic binning, comparative biology and taxonomic classification.</title>
        <authorList>
            <person name="Goeker M."/>
        </authorList>
    </citation>
    <scope>NUCLEOTIDE SEQUENCE [LARGE SCALE GENOMIC DNA]</scope>
    <source>
        <strain evidence="7 8">DSM 25080</strain>
    </source>
</reference>
<evidence type="ECO:0000259" key="5">
    <source>
        <dbReference type="Pfam" id="PF00593"/>
    </source>
</evidence>
<dbReference type="Gene3D" id="2.170.130.10">
    <property type="entry name" value="TonB-dependent receptor, plug domain"/>
    <property type="match status" value="1"/>
</dbReference>
<dbReference type="PANTHER" id="PTHR40980:SF4">
    <property type="entry name" value="TONB-DEPENDENT RECEPTOR-LIKE BETA-BARREL DOMAIN-CONTAINING PROTEIN"/>
    <property type="match status" value="1"/>
</dbReference>
<dbReference type="InterPro" id="IPR012910">
    <property type="entry name" value="Plug_dom"/>
</dbReference>
<dbReference type="InterPro" id="IPR000531">
    <property type="entry name" value="Beta-barrel_TonB"/>
</dbReference>
<keyword evidence="8" id="KW-1185">Reference proteome</keyword>
<keyword evidence="4" id="KW-0798">TonB box</keyword>
<protein>
    <submittedName>
        <fullName evidence="7">TonB-dependent receptor</fullName>
    </submittedName>
</protein>
<evidence type="ECO:0000256" key="1">
    <source>
        <dbReference type="ARBA" id="ARBA00004442"/>
    </source>
</evidence>
<gene>
    <name evidence="7" type="ORF">DFR27_0241</name>
</gene>
<evidence type="ECO:0000256" key="3">
    <source>
        <dbReference type="ARBA" id="ARBA00023237"/>
    </source>
</evidence>
<dbReference type="Pfam" id="PF07715">
    <property type="entry name" value="Plug"/>
    <property type="match status" value="1"/>
</dbReference>
<evidence type="ECO:0000259" key="6">
    <source>
        <dbReference type="Pfam" id="PF07715"/>
    </source>
</evidence>